<dbReference type="Ensembl" id="ENSCJAT00000148430.1">
    <property type="protein sequence ID" value="ENSCJAP00000080413.1"/>
    <property type="gene ID" value="ENSCJAG00000082707.1"/>
</dbReference>
<name>A0A8I3WS20_CALJA</name>
<dbReference type="PANTHER" id="PTHR12138:SF162">
    <property type="entry name" value="CHROMOSOME UNDETERMINED SCAFFOLD_275, WHOLE GENOME SHOTGUN SEQUENCE"/>
    <property type="match status" value="1"/>
</dbReference>
<evidence type="ECO:0000313" key="1">
    <source>
        <dbReference type="Ensembl" id="ENSCJAP00000080413.1"/>
    </source>
</evidence>
<evidence type="ECO:0000313" key="2">
    <source>
        <dbReference type="Proteomes" id="UP000008225"/>
    </source>
</evidence>
<accession>A0A8I3WS20</accession>
<dbReference type="Proteomes" id="UP000008225">
    <property type="component" value="Chromosome 19"/>
</dbReference>
<protein>
    <submittedName>
        <fullName evidence="1">Uncharacterized protein</fullName>
    </submittedName>
</protein>
<proteinExistence type="predicted"/>
<reference evidence="1" key="3">
    <citation type="submission" date="2025-09" db="UniProtKB">
        <authorList>
            <consortium name="Ensembl"/>
        </authorList>
    </citation>
    <scope>IDENTIFICATION</scope>
</reference>
<dbReference type="AlphaFoldDB" id="A0A8I3WS20"/>
<keyword evidence="2" id="KW-1185">Reference proteome</keyword>
<reference evidence="1 2" key="1">
    <citation type="submission" date="2009-03" db="EMBL/GenBank/DDBJ databases">
        <authorList>
            <person name="Warren W."/>
            <person name="Ye L."/>
            <person name="Minx P."/>
            <person name="Worley K."/>
            <person name="Gibbs R."/>
            <person name="Wilson R.K."/>
        </authorList>
    </citation>
    <scope>NUCLEOTIDE SEQUENCE [LARGE SCALE GENOMIC DNA]</scope>
</reference>
<dbReference type="PANTHER" id="PTHR12138">
    <property type="entry name" value="PRIMATE-EXPANDED PROTEIN FAMILY"/>
    <property type="match status" value="1"/>
</dbReference>
<dbReference type="PRINTS" id="PR02045">
    <property type="entry name" value="F138DOMAIN"/>
</dbReference>
<sequence>MRLTHLSLLTSWAHRHTLPCPANVYILLLEMGFHHVAQAGLQLLTSNDPPASASQSAGITGVSHCPDSITFRLMLMQQFMYETLICGFQALTGDIIVVNRRMMS</sequence>
<dbReference type="GeneTree" id="ENSGT00940000164709"/>
<reference evidence="1" key="2">
    <citation type="submission" date="2025-08" db="UniProtKB">
        <authorList>
            <consortium name="Ensembl"/>
        </authorList>
    </citation>
    <scope>IDENTIFICATION</scope>
</reference>
<organism evidence="1 2">
    <name type="scientific">Callithrix jacchus</name>
    <name type="common">White-tufted-ear marmoset</name>
    <name type="synonym">Simia Jacchus</name>
    <dbReference type="NCBI Taxonomy" id="9483"/>
    <lineage>
        <taxon>Eukaryota</taxon>
        <taxon>Metazoa</taxon>
        <taxon>Chordata</taxon>
        <taxon>Craniata</taxon>
        <taxon>Vertebrata</taxon>
        <taxon>Euteleostomi</taxon>
        <taxon>Mammalia</taxon>
        <taxon>Eutheria</taxon>
        <taxon>Euarchontoglires</taxon>
        <taxon>Primates</taxon>
        <taxon>Haplorrhini</taxon>
        <taxon>Platyrrhini</taxon>
        <taxon>Cebidae</taxon>
        <taxon>Callitrichinae</taxon>
        <taxon>Callithrix</taxon>
        <taxon>Callithrix</taxon>
    </lineage>
</organism>